<evidence type="ECO:0000313" key="3">
    <source>
        <dbReference type="Proteomes" id="UP000027138"/>
    </source>
</evidence>
<feature type="compositionally biased region" description="Polar residues" evidence="1">
    <location>
        <begin position="89"/>
        <end position="100"/>
    </location>
</feature>
<evidence type="ECO:0000313" key="2">
    <source>
        <dbReference type="EMBL" id="KDP27506.1"/>
    </source>
</evidence>
<dbReference type="AlphaFoldDB" id="A0A067JU62"/>
<sequence length="272" mass="30573">MRKGTTKETQQTPATRRSARVANQPKPLSRLQPDEPEVISDNSEVPIDILRRLRTFVTGSSPSTSSTSRDTFKIDVTPLGCTSPVREPSPSTNQNSDTPLASSPQPSSASIKVAKERLKRLFALNLLDLSEEQCGHVFSALDVLSMVDAIKTQSSIKDFKTRRYRYQQAVAKVNIAARQVLEFKKRRDLLRQVDALKAEITLLEGEAAAIAAFEESLSREYIIEVDFVKTESNMIKDKTPQVQAWVKNHKTYSSAISQHQQTWHRFQDADLD</sequence>
<feature type="region of interest" description="Disordered" evidence="1">
    <location>
        <begin position="1"/>
        <end position="44"/>
    </location>
</feature>
<feature type="compositionally biased region" description="Low complexity" evidence="1">
    <location>
        <begin position="58"/>
        <end position="69"/>
    </location>
</feature>
<feature type="region of interest" description="Disordered" evidence="1">
    <location>
        <begin position="58"/>
        <end position="109"/>
    </location>
</feature>
<organism evidence="2 3">
    <name type="scientific">Jatropha curcas</name>
    <name type="common">Barbados nut</name>
    <dbReference type="NCBI Taxonomy" id="180498"/>
    <lineage>
        <taxon>Eukaryota</taxon>
        <taxon>Viridiplantae</taxon>
        <taxon>Streptophyta</taxon>
        <taxon>Embryophyta</taxon>
        <taxon>Tracheophyta</taxon>
        <taxon>Spermatophyta</taxon>
        <taxon>Magnoliopsida</taxon>
        <taxon>eudicotyledons</taxon>
        <taxon>Gunneridae</taxon>
        <taxon>Pentapetalae</taxon>
        <taxon>rosids</taxon>
        <taxon>fabids</taxon>
        <taxon>Malpighiales</taxon>
        <taxon>Euphorbiaceae</taxon>
        <taxon>Crotonoideae</taxon>
        <taxon>Jatropheae</taxon>
        <taxon>Jatropha</taxon>
    </lineage>
</organism>
<dbReference type="EMBL" id="KK914829">
    <property type="protein sequence ID" value="KDP27506.1"/>
    <property type="molecule type" value="Genomic_DNA"/>
</dbReference>
<protein>
    <submittedName>
        <fullName evidence="2">Uncharacterized protein</fullName>
    </submittedName>
</protein>
<accession>A0A067JU62</accession>
<reference evidence="2 3" key="1">
    <citation type="journal article" date="2014" name="PLoS ONE">
        <title>Global Analysis of Gene Expression Profiles in Physic Nut (Jatropha curcas L.) Seedlings Exposed to Salt Stress.</title>
        <authorList>
            <person name="Zhang L."/>
            <person name="Zhang C."/>
            <person name="Wu P."/>
            <person name="Chen Y."/>
            <person name="Li M."/>
            <person name="Jiang H."/>
            <person name="Wu G."/>
        </authorList>
    </citation>
    <scope>NUCLEOTIDE SEQUENCE [LARGE SCALE GENOMIC DNA]</scope>
    <source>
        <strain evidence="3">cv. GZQX0401</strain>
        <tissue evidence="2">Young leaves</tissue>
    </source>
</reference>
<keyword evidence="3" id="KW-1185">Reference proteome</keyword>
<proteinExistence type="predicted"/>
<evidence type="ECO:0000256" key="1">
    <source>
        <dbReference type="SAM" id="MobiDB-lite"/>
    </source>
</evidence>
<name>A0A067JU62_JATCU</name>
<gene>
    <name evidence="2" type="ORF">JCGZ_20146</name>
</gene>
<dbReference type="Proteomes" id="UP000027138">
    <property type="component" value="Unassembled WGS sequence"/>
</dbReference>